<protein>
    <submittedName>
        <fullName evidence="1">Uncharacterized protein</fullName>
    </submittedName>
</protein>
<dbReference type="EMBL" id="LAZR01009965">
    <property type="protein sequence ID" value="KKM69570.1"/>
    <property type="molecule type" value="Genomic_DNA"/>
</dbReference>
<name>A0A0F9LYU0_9ZZZZ</name>
<sequence length="86" mass="10163">MKKDVIFKINEHITVKLEEGITRIYNDGESFIQCKSLLLNIPEKSLYKYNKISSIDDIVYISQENYNLKKIDCSEEDRIFNLETII</sequence>
<evidence type="ECO:0000313" key="1">
    <source>
        <dbReference type="EMBL" id="KKM69570.1"/>
    </source>
</evidence>
<reference evidence="1" key="1">
    <citation type="journal article" date="2015" name="Nature">
        <title>Complex archaea that bridge the gap between prokaryotes and eukaryotes.</title>
        <authorList>
            <person name="Spang A."/>
            <person name="Saw J.H."/>
            <person name="Jorgensen S.L."/>
            <person name="Zaremba-Niedzwiedzka K."/>
            <person name="Martijn J."/>
            <person name="Lind A.E."/>
            <person name="van Eijk R."/>
            <person name="Schleper C."/>
            <person name="Guy L."/>
            <person name="Ettema T.J."/>
        </authorList>
    </citation>
    <scope>NUCLEOTIDE SEQUENCE</scope>
</reference>
<organism evidence="1">
    <name type="scientific">marine sediment metagenome</name>
    <dbReference type="NCBI Taxonomy" id="412755"/>
    <lineage>
        <taxon>unclassified sequences</taxon>
        <taxon>metagenomes</taxon>
        <taxon>ecological metagenomes</taxon>
    </lineage>
</organism>
<gene>
    <name evidence="1" type="ORF">LCGC14_1449440</name>
</gene>
<dbReference type="AlphaFoldDB" id="A0A0F9LYU0"/>
<proteinExistence type="predicted"/>
<comment type="caution">
    <text evidence="1">The sequence shown here is derived from an EMBL/GenBank/DDBJ whole genome shotgun (WGS) entry which is preliminary data.</text>
</comment>
<accession>A0A0F9LYU0</accession>